<sequence>MAFVERLASICAWLSRRRRTSPDCPAQMLADESVDLEYAIATAYMDSDEGD</sequence>
<gene>
    <name evidence="1" type="ORF">LA76x_5003</name>
</gene>
<evidence type="ECO:0000313" key="1">
    <source>
        <dbReference type="EMBL" id="ALN83105.1"/>
    </source>
</evidence>
<accession>A0A0S2FI06</accession>
<keyword evidence="2" id="KW-1185">Reference proteome</keyword>
<dbReference type="Proteomes" id="UP000060787">
    <property type="component" value="Chromosome"/>
</dbReference>
<dbReference type="KEGG" id="lab:LA76x_5003"/>
<reference evidence="1 2" key="1">
    <citation type="journal article" date="2015" name="BMC Genomics">
        <title>Comparative genomics and metabolic profiling of the genus Lysobacter.</title>
        <authorList>
            <person name="de Bruijn I."/>
            <person name="Cheng X."/>
            <person name="de Jager V."/>
            <person name="Exposito R.G."/>
            <person name="Watrous J."/>
            <person name="Patel N."/>
            <person name="Postma J."/>
            <person name="Dorrestein P.C."/>
            <person name="Kobayashi D."/>
            <person name="Raaijmakers J.M."/>
        </authorList>
    </citation>
    <scope>NUCLEOTIDE SEQUENCE [LARGE SCALE GENOMIC DNA]</scope>
    <source>
        <strain evidence="1 2">76</strain>
    </source>
</reference>
<dbReference type="PATRIC" id="fig|84531.8.peg.4996"/>
<protein>
    <submittedName>
        <fullName evidence="1">Uncharacterized protein</fullName>
    </submittedName>
</protein>
<organism evidence="1 2">
    <name type="scientific">Lysobacter antibioticus</name>
    <dbReference type="NCBI Taxonomy" id="84531"/>
    <lineage>
        <taxon>Bacteria</taxon>
        <taxon>Pseudomonadati</taxon>
        <taxon>Pseudomonadota</taxon>
        <taxon>Gammaproteobacteria</taxon>
        <taxon>Lysobacterales</taxon>
        <taxon>Lysobacteraceae</taxon>
        <taxon>Lysobacter</taxon>
    </lineage>
</organism>
<dbReference type="EMBL" id="CP011129">
    <property type="protein sequence ID" value="ALN83105.1"/>
    <property type="molecule type" value="Genomic_DNA"/>
</dbReference>
<name>A0A0S2FI06_LYSAN</name>
<evidence type="ECO:0000313" key="2">
    <source>
        <dbReference type="Proteomes" id="UP000060787"/>
    </source>
</evidence>
<dbReference type="AlphaFoldDB" id="A0A0S2FI06"/>
<proteinExistence type="predicted"/>